<feature type="compositionally biased region" description="Acidic residues" evidence="1">
    <location>
        <begin position="67"/>
        <end position="89"/>
    </location>
</feature>
<dbReference type="AlphaFoldDB" id="A0A5B7KFH3"/>
<reference evidence="2 3" key="1">
    <citation type="submission" date="2019-05" db="EMBL/GenBank/DDBJ databases">
        <title>Another draft genome of Portunus trituberculatus and its Hox gene families provides insights of decapod evolution.</title>
        <authorList>
            <person name="Jeong J.-H."/>
            <person name="Song I."/>
            <person name="Kim S."/>
            <person name="Choi T."/>
            <person name="Kim D."/>
            <person name="Ryu S."/>
            <person name="Kim W."/>
        </authorList>
    </citation>
    <scope>NUCLEOTIDE SEQUENCE [LARGE SCALE GENOMIC DNA]</scope>
    <source>
        <tissue evidence="2">Muscle</tissue>
    </source>
</reference>
<accession>A0A5B7KFH3</accession>
<comment type="caution">
    <text evidence="2">The sequence shown here is derived from an EMBL/GenBank/DDBJ whole genome shotgun (WGS) entry which is preliminary data.</text>
</comment>
<proteinExistence type="predicted"/>
<feature type="region of interest" description="Disordered" evidence="1">
    <location>
        <begin position="46"/>
        <end position="89"/>
    </location>
</feature>
<protein>
    <submittedName>
        <fullName evidence="2">Uncharacterized protein</fullName>
    </submittedName>
</protein>
<evidence type="ECO:0000313" key="3">
    <source>
        <dbReference type="Proteomes" id="UP000324222"/>
    </source>
</evidence>
<gene>
    <name evidence="2" type="ORF">E2C01_101401</name>
</gene>
<evidence type="ECO:0000256" key="1">
    <source>
        <dbReference type="SAM" id="MobiDB-lite"/>
    </source>
</evidence>
<organism evidence="2 3">
    <name type="scientific">Portunus trituberculatus</name>
    <name type="common">Swimming crab</name>
    <name type="synonym">Neptunus trituberculatus</name>
    <dbReference type="NCBI Taxonomy" id="210409"/>
    <lineage>
        <taxon>Eukaryota</taxon>
        <taxon>Metazoa</taxon>
        <taxon>Ecdysozoa</taxon>
        <taxon>Arthropoda</taxon>
        <taxon>Crustacea</taxon>
        <taxon>Multicrustacea</taxon>
        <taxon>Malacostraca</taxon>
        <taxon>Eumalacostraca</taxon>
        <taxon>Eucarida</taxon>
        <taxon>Decapoda</taxon>
        <taxon>Pleocyemata</taxon>
        <taxon>Brachyura</taxon>
        <taxon>Eubrachyura</taxon>
        <taxon>Portunoidea</taxon>
        <taxon>Portunidae</taxon>
        <taxon>Portuninae</taxon>
        <taxon>Portunus</taxon>
    </lineage>
</organism>
<keyword evidence="3" id="KW-1185">Reference proteome</keyword>
<name>A0A5B7KFH3_PORTR</name>
<evidence type="ECO:0000313" key="2">
    <source>
        <dbReference type="EMBL" id="MPD05646.1"/>
    </source>
</evidence>
<dbReference type="EMBL" id="VSRR010147014">
    <property type="protein sequence ID" value="MPD05646.1"/>
    <property type="molecule type" value="Genomic_DNA"/>
</dbReference>
<dbReference type="Proteomes" id="UP000324222">
    <property type="component" value="Unassembled WGS sequence"/>
</dbReference>
<sequence>METRPGTEWVKTREYLFNSASCWNTFGQGKMVEQLQEEAGMFLAPPPIPQGSLQPPAALDNGPGTIESDDEVDNFSGSDSDDEVNGNVV</sequence>